<dbReference type="Pfam" id="PF02518">
    <property type="entry name" value="HATPase_c"/>
    <property type="match status" value="1"/>
</dbReference>
<dbReference type="EC" id="2.7.13.3" evidence="3"/>
<proteinExistence type="predicted"/>
<dbReference type="GO" id="GO:0000155">
    <property type="term" value="F:phosphorelay sensor kinase activity"/>
    <property type="evidence" value="ECO:0007669"/>
    <property type="project" value="InterPro"/>
</dbReference>
<dbReference type="EMBL" id="FLUV01002322">
    <property type="protein sequence ID" value="SBW28243.1"/>
    <property type="molecule type" value="Genomic_DNA"/>
</dbReference>
<sequence>MVPQTLLDALTSLVVLVGADGRVLDAGVAARTFLGERLTGTIHLRDLADVVEPSSRVRLRDVVPRALSRTGQWRGTVDLVDAAGNTAPYLVSVRSDPAGGLVIVARDTEDIRAREAAEQESRAKDEFIARLGHELRTPLNAVLGFAQLLELEPLPPELHDDIERIITGGRHMQALIDDVLDLARLRAGRGDINKGPVNVLEIVQGVVELVEPLAAQRGIRRVISPSEPLVADADRRRLWQVLLNLVGNALKYGREGGTVRVGIVPITGARVRIEVEDDGNGLPPEAMDRLFRPFERLGAERSGIEGSGLGLALSHALVTAMGGVLTVASRYGVGSVFAVVLDTVDVRFDDAYSDYYDDDGFAPVPAVPGSRLPGSGPAAGSGSGPGPGSVDNHLRIVHVSGDPATRSMVTHVLRSSLGADTVCVPRAALALDAVRRSRPALVLLDRILPDATAEELLRTLTADAAAGQVPAVVLTTDDDPRDLMKLRQAGAVGVVGAPLDVNAVVAAAGHLATHQTARHQAAHQ</sequence>
<feature type="region of interest" description="Disordered" evidence="9">
    <location>
        <begin position="366"/>
        <end position="390"/>
    </location>
</feature>
<evidence type="ECO:0000256" key="1">
    <source>
        <dbReference type="ARBA" id="ARBA00000085"/>
    </source>
</evidence>
<dbReference type="GO" id="GO:0009927">
    <property type="term" value="F:histidine phosphotransfer kinase activity"/>
    <property type="evidence" value="ECO:0007669"/>
    <property type="project" value="TreeGrafter"/>
</dbReference>
<keyword evidence="5" id="KW-0808">Transferase</keyword>
<evidence type="ECO:0000256" key="2">
    <source>
        <dbReference type="ARBA" id="ARBA00004236"/>
    </source>
</evidence>
<keyword evidence="6 12" id="KW-0418">Kinase</keyword>
<name>A0A1C3PEH6_9ACTN</name>
<evidence type="ECO:0000259" key="10">
    <source>
        <dbReference type="PROSITE" id="PS50109"/>
    </source>
</evidence>
<feature type="modified residue" description="4-aspartylphosphate" evidence="8">
    <location>
        <position position="445"/>
    </location>
</feature>
<evidence type="ECO:0000256" key="6">
    <source>
        <dbReference type="ARBA" id="ARBA00022777"/>
    </source>
</evidence>
<feature type="domain" description="Response regulatory" evidence="11">
    <location>
        <begin position="395"/>
        <end position="512"/>
    </location>
</feature>
<dbReference type="InterPro" id="IPR036097">
    <property type="entry name" value="HisK_dim/P_sf"/>
</dbReference>
<dbReference type="PANTHER" id="PTHR43047">
    <property type="entry name" value="TWO-COMPONENT HISTIDINE PROTEIN KINASE"/>
    <property type="match status" value="1"/>
</dbReference>
<dbReference type="SMART" id="SM00387">
    <property type="entry name" value="HATPase_c"/>
    <property type="match status" value="1"/>
</dbReference>
<evidence type="ECO:0000256" key="5">
    <source>
        <dbReference type="ARBA" id="ARBA00022679"/>
    </source>
</evidence>
<dbReference type="PRINTS" id="PR00344">
    <property type="entry name" value="BCTRLSENSOR"/>
</dbReference>
<evidence type="ECO:0000256" key="3">
    <source>
        <dbReference type="ARBA" id="ARBA00012438"/>
    </source>
</evidence>
<keyword evidence="4 8" id="KW-0597">Phosphoprotein</keyword>
<evidence type="ECO:0000259" key="11">
    <source>
        <dbReference type="PROSITE" id="PS50110"/>
    </source>
</evidence>
<accession>A0A1C3PEH6</accession>
<protein>
    <recommendedName>
        <fullName evidence="3">histidine kinase</fullName>
        <ecNumber evidence="3">2.7.13.3</ecNumber>
    </recommendedName>
</protein>
<dbReference type="InterPro" id="IPR005467">
    <property type="entry name" value="His_kinase_dom"/>
</dbReference>
<evidence type="ECO:0000256" key="9">
    <source>
        <dbReference type="SAM" id="MobiDB-lite"/>
    </source>
</evidence>
<evidence type="ECO:0000313" key="12">
    <source>
        <dbReference type="EMBL" id="SBW28243.1"/>
    </source>
</evidence>
<organism evidence="12 13">
    <name type="scientific">Candidatus Protofrankia californiensis</name>
    <dbReference type="NCBI Taxonomy" id="1839754"/>
    <lineage>
        <taxon>Bacteria</taxon>
        <taxon>Bacillati</taxon>
        <taxon>Actinomycetota</taxon>
        <taxon>Actinomycetes</taxon>
        <taxon>Frankiales</taxon>
        <taxon>Frankiaceae</taxon>
        <taxon>Protofrankia</taxon>
    </lineage>
</organism>
<dbReference type="InterPro" id="IPR011006">
    <property type="entry name" value="CheY-like_superfamily"/>
</dbReference>
<gene>
    <name evidence="12" type="ORF">FDG2_5590</name>
</gene>
<dbReference type="SUPFAM" id="SSF47384">
    <property type="entry name" value="Homodimeric domain of signal transducing histidine kinase"/>
    <property type="match status" value="1"/>
</dbReference>
<dbReference type="PANTHER" id="PTHR43047:SF72">
    <property type="entry name" value="OSMOSENSING HISTIDINE PROTEIN KINASE SLN1"/>
    <property type="match status" value="1"/>
</dbReference>
<comment type="catalytic activity">
    <reaction evidence="1">
        <text>ATP + protein L-histidine = ADP + protein N-phospho-L-histidine.</text>
        <dbReference type="EC" id="2.7.13.3"/>
    </reaction>
</comment>
<evidence type="ECO:0000256" key="4">
    <source>
        <dbReference type="ARBA" id="ARBA00022553"/>
    </source>
</evidence>
<dbReference type="AlphaFoldDB" id="A0A1C3PEH6"/>
<reference evidence="13" key="1">
    <citation type="submission" date="2016-02" db="EMBL/GenBank/DDBJ databases">
        <authorList>
            <person name="Wibberg D."/>
        </authorList>
    </citation>
    <scope>NUCLEOTIDE SEQUENCE [LARGE SCALE GENOMIC DNA]</scope>
</reference>
<dbReference type="SMART" id="SM00448">
    <property type="entry name" value="REC"/>
    <property type="match status" value="1"/>
</dbReference>
<feature type="compositionally biased region" description="Gly residues" evidence="9">
    <location>
        <begin position="377"/>
        <end position="387"/>
    </location>
</feature>
<dbReference type="InterPro" id="IPR004358">
    <property type="entry name" value="Sig_transdc_His_kin-like_C"/>
</dbReference>
<dbReference type="SUPFAM" id="SSF55785">
    <property type="entry name" value="PYP-like sensor domain (PAS domain)"/>
    <property type="match status" value="1"/>
</dbReference>
<dbReference type="PROSITE" id="PS50110">
    <property type="entry name" value="RESPONSE_REGULATORY"/>
    <property type="match status" value="1"/>
</dbReference>
<dbReference type="GO" id="GO:0005886">
    <property type="term" value="C:plasma membrane"/>
    <property type="evidence" value="ECO:0007669"/>
    <property type="project" value="UniProtKB-SubCell"/>
</dbReference>
<dbReference type="InterPro" id="IPR003594">
    <property type="entry name" value="HATPase_dom"/>
</dbReference>
<dbReference type="SMART" id="SM00388">
    <property type="entry name" value="HisKA"/>
    <property type="match status" value="1"/>
</dbReference>
<dbReference type="InterPro" id="IPR035965">
    <property type="entry name" value="PAS-like_dom_sf"/>
</dbReference>
<evidence type="ECO:0000256" key="8">
    <source>
        <dbReference type="PROSITE-ProRule" id="PRU00169"/>
    </source>
</evidence>
<dbReference type="Pfam" id="PF00072">
    <property type="entry name" value="Response_reg"/>
    <property type="match status" value="1"/>
</dbReference>
<dbReference type="Gene3D" id="1.10.287.130">
    <property type="match status" value="1"/>
</dbReference>
<dbReference type="Gene3D" id="3.30.565.10">
    <property type="entry name" value="Histidine kinase-like ATPase, C-terminal domain"/>
    <property type="match status" value="1"/>
</dbReference>
<evidence type="ECO:0000313" key="13">
    <source>
        <dbReference type="Proteomes" id="UP000199013"/>
    </source>
</evidence>
<dbReference type="SUPFAM" id="SSF52172">
    <property type="entry name" value="CheY-like"/>
    <property type="match status" value="1"/>
</dbReference>
<comment type="subcellular location">
    <subcellularLocation>
        <location evidence="2">Cell membrane</location>
    </subcellularLocation>
</comment>
<feature type="domain" description="Histidine kinase" evidence="10">
    <location>
        <begin position="130"/>
        <end position="345"/>
    </location>
</feature>
<keyword evidence="13" id="KW-1185">Reference proteome</keyword>
<dbReference type="InterPro" id="IPR001789">
    <property type="entry name" value="Sig_transdc_resp-reg_receiver"/>
</dbReference>
<dbReference type="PROSITE" id="PS50109">
    <property type="entry name" value="HIS_KIN"/>
    <property type="match status" value="1"/>
</dbReference>
<dbReference type="Proteomes" id="UP000199013">
    <property type="component" value="Unassembled WGS sequence"/>
</dbReference>
<dbReference type="SUPFAM" id="SSF55874">
    <property type="entry name" value="ATPase domain of HSP90 chaperone/DNA topoisomerase II/histidine kinase"/>
    <property type="match status" value="1"/>
</dbReference>
<dbReference type="Pfam" id="PF00512">
    <property type="entry name" value="HisKA"/>
    <property type="match status" value="1"/>
</dbReference>
<evidence type="ECO:0000256" key="7">
    <source>
        <dbReference type="ARBA" id="ARBA00023012"/>
    </source>
</evidence>
<dbReference type="InterPro" id="IPR003661">
    <property type="entry name" value="HisK_dim/P_dom"/>
</dbReference>
<dbReference type="Gene3D" id="3.40.50.2300">
    <property type="match status" value="1"/>
</dbReference>
<keyword evidence="7" id="KW-0902">Two-component regulatory system</keyword>
<dbReference type="InterPro" id="IPR036890">
    <property type="entry name" value="HATPase_C_sf"/>
</dbReference>
<dbReference type="CDD" id="cd00082">
    <property type="entry name" value="HisKA"/>
    <property type="match status" value="1"/>
</dbReference>